<dbReference type="PANTHER" id="PTHR23196:SF1">
    <property type="entry name" value="PAX-INTERACTING PROTEIN 1"/>
    <property type="match status" value="1"/>
</dbReference>
<dbReference type="InterPro" id="IPR001357">
    <property type="entry name" value="BRCT_dom"/>
</dbReference>
<evidence type="ECO:0000256" key="5">
    <source>
        <dbReference type="ARBA" id="ARBA00030146"/>
    </source>
</evidence>
<evidence type="ECO:0000256" key="4">
    <source>
        <dbReference type="ARBA" id="ARBA00023858"/>
    </source>
</evidence>
<dbReference type="InterPro" id="IPR036420">
    <property type="entry name" value="BRCT_dom_sf"/>
</dbReference>
<keyword evidence="8" id="KW-1185">Reference proteome</keyword>
<evidence type="ECO:0000313" key="8">
    <source>
        <dbReference type="Proteomes" id="UP000271098"/>
    </source>
</evidence>
<evidence type="ECO:0000259" key="6">
    <source>
        <dbReference type="PROSITE" id="PS50172"/>
    </source>
</evidence>
<evidence type="ECO:0000256" key="1">
    <source>
        <dbReference type="ARBA" id="ARBA00004123"/>
    </source>
</evidence>
<dbReference type="PROSITE" id="PS50172">
    <property type="entry name" value="BRCT"/>
    <property type="match status" value="1"/>
</dbReference>
<dbReference type="InterPro" id="IPR051579">
    <property type="entry name" value="DDR_Transcriptional_Reg"/>
</dbReference>
<keyword evidence="2" id="KW-0227">DNA damage</keyword>
<evidence type="ECO:0000256" key="3">
    <source>
        <dbReference type="ARBA" id="ARBA00023242"/>
    </source>
</evidence>
<evidence type="ECO:0000256" key="2">
    <source>
        <dbReference type="ARBA" id="ARBA00022763"/>
    </source>
</evidence>
<name>A0A3P7QY68_9BILA</name>
<protein>
    <recommendedName>
        <fullName evidence="4">PAX-interacting protein 1</fullName>
    </recommendedName>
    <alternativeName>
        <fullName evidence="5">PAX transactivation activation domain-interacting protein</fullName>
    </alternativeName>
</protein>
<dbReference type="Proteomes" id="UP000271098">
    <property type="component" value="Unassembled WGS sequence"/>
</dbReference>
<dbReference type="Pfam" id="PF16589">
    <property type="entry name" value="BRCT_2"/>
    <property type="match status" value="1"/>
</dbReference>
<dbReference type="EMBL" id="UYRT01088903">
    <property type="protein sequence ID" value="VDN34289.1"/>
    <property type="molecule type" value="Genomic_DNA"/>
</dbReference>
<accession>A0A3P7QY68</accession>
<organism evidence="7 8">
    <name type="scientific">Gongylonema pulchrum</name>
    <dbReference type="NCBI Taxonomy" id="637853"/>
    <lineage>
        <taxon>Eukaryota</taxon>
        <taxon>Metazoa</taxon>
        <taxon>Ecdysozoa</taxon>
        <taxon>Nematoda</taxon>
        <taxon>Chromadorea</taxon>
        <taxon>Rhabditida</taxon>
        <taxon>Spirurina</taxon>
        <taxon>Spiruromorpha</taxon>
        <taxon>Spiruroidea</taxon>
        <taxon>Gongylonematidae</taxon>
        <taxon>Gongylonema</taxon>
    </lineage>
</organism>
<dbReference type="Gene3D" id="3.40.50.10190">
    <property type="entry name" value="BRCT domain"/>
    <property type="match status" value="2"/>
</dbReference>
<dbReference type="OrthoDB" id="342264at2759"/>
<dbReference type="GO" id="GO:0006974">
    <property type="term" value="P:DNA damage response"/>
    <property type="evidence" value="ECO:0007669"/>
    <property type="project" value="UniProtKB-KW"/>
</dbReference>
<dbReference type="GO" id="GO:0044666">
    <property type="term" value="C:MLL3/4 complex"/>
    <property type="evidence" value="ECO:0007669"/>
    <property type="project" value="TreeGrafter"/>
</dbReference>
<proteinExistence type="predicted"/>
<gene>
    <name evidence="7" type="ORF">GPUH_LOCUS19648</name>
</gene>
<dbReference type="AlphaFoldDB" id="A0A3P7QY68"/>
<sequence>MFAVAWKAPILFTNEQWQRALEVKRTVENDENIFPNKRLRISTPPPTDEEIELRRAQIGTLKDVPVVCFSGFTPEEKDALQRAKNVQDCSHLVVLNLWRTMKLLEAVALGKNVVGPNWVTDGYRCRVIPDSLDYFARDEENEKVFGYNLKYSVLKARYRKLFQDVTFYLSPSVEPSHTQLSLLIELAGGTVLRERPQPPYVIQCIETESPLLLVSNDSDVHLLQYLTDCGMR</sequence>
<evidence type="ECO:0000313" key="7">
    <source>
        <dbReference type="EMBL" id="VDN34289.1"/>
    </source>
</evidence>
<dbReference type="CDD" id="cd18432">
    <property type="entry name" value="BRCT_PAXIP1_rpt6_like"/>
    <property type="match status" value="1"/>
</dbReference>
<feature type="domain" description="BRCT" evidence="6">
    <location>
        <begin position="157"/>
        <end position="232"/>
    </location>
</feature>
<reference evidence="7 8" key="1">
    <citation type="submission" date="2018-11" db="EMBL/GenBank/DDBJ databases">
        <authorList>
            <consortium name="Pathogen Informatics"/>
        </authorList>
    </citation>
    <scope>NUCLEOTIDE SEQUENCE [LARGE SCALE GENOMIC DNA]</scope>
</reference>
<keyword evidence="3" id="KW-0539">Nucleus</keyword>
<dbReference type="SUPFAM" id="SSF52113">
    <property type="entry name" value="BRCT domain"/>
    <property type="match status" value="1"/>
</dbReference>
<comment type="subcellular location">
    <subcellularLocation>
        <location evidence="1">Nucleus</location>
    </subcellularLocation>
</comment>
<dbReference type="PANTHER" id="PTHR23196">
    <property type="entry name" value="PAX TRANSCRIPTION ACTIVATION DOMAIN INTERACTING PROTEIN"/>
    <property type="match status" value="1"/>
</dbReference>